<evidence type="ECO:0000313" key="4">
    <source>
        <dbReference type="Proteomes" id="UP000256970"/>
    </source>
</evidence>
<dbReference type="Gene3D" id="3.60.21.10">
    <property type="match status" value="1"/>
</dbReference>
<feature type="domain" description="Purple acid phosphatase C-terminal" evidence="2">
    <location>
        <begin position="80"/>
        <end position="117"/>
    </location>
</feature>
<sequence>MKLNYASDSCGIVHITIGTGGKPGNPARALDDQTIEEACSSSPFNNPATWVAKEAKNPTVFGPAGNCPTVQPDLGGFCWSDGQPSFSAVRTAAFGHGTLDILNATHAEWAFYRNNDAPGVAMDKVMLNRGQPTTCASVAGRD</sequence>
<evidence type="ECO:0000259" key="2">
    <source>
        <dbReference type="Pfam" id="PF14008"/>
    </source>
</evidence>
<name>A0A383V8H2_TETOB</name>
<dbReference type="AlphaFoldDB" id="A0A383V8H2"/>
<evidence type="ECO:0000313" key="3">
    <source>
        <dbReference type="EMBL" id="SZX61263.1"/>
    </source>
</evidence>
<dbReference type="InterPro" id="IPR039331">
    <property type="entry name" value="PAPs-like"/>
</dbReference>
<dbReference type="EMBL" id="FNXT01000133">
    <property type="protein sequence ID" value="SZX61263.1"/>
    <property type="molecule type" value="Genomic_DNA"/>
</dbReference>
<protein>
    <recommendedName>
        <fullName evidence="2">Purple acid phosphatase C-terminal domain-containing protein</fullName>
    </recommendedName>
</protein>
<dbReference type="PANTHER" id="PTHR22953">
    <property type="entry name" value="ACID PHOSPHATASE RELATED"/>
    <property type="match status" value="1"/>
</dbReference>
<keyword evidence="4" id="KW-1185">Reference proteome</keyword>
<dbReference type="STRING" id="3088.A0A383V8H2"/>
<dbReference type="PANTHER" id="PTHR22953:SF153">
    <property type="entry name" value="PURPLE ACID PHOSPHATASE"/>
    <property type="match status" value="1"/>
</dbReference>
<dbReference type="InterPro" id="IPR025733">
    <property type="entry name" value="PAPs_C"/>
</dbReference>
<dbReference type="InterPro" id="IPR029052">
    <property type="entry name" value="Metallo-depent_PP-like"/>
</dbReference>
<dbReference type="GO" id="GO:0003993">
    <property type="term" value="F:acid phosphatase activity"/>
    <property type="evidence" value="ECO:0007669"/>
    <property type="project" value="InterPro"/>
</dbReference>
<proteinExistence type="predicted"/>
<keyword evidence="1" id="KW-0732">Signal</keyword>
<organism evidence="3 4">
    <name type="scientific">Tetradesmus obliquus</name>
    <name type="common">Green alga</name>
    <name type="synonym">Acutodesmus obliquus</name>
    <dbReference type="NCBI Taxonomy" id="3088"/>
    <lineage>
        <taxon>Eukaryota</taxon>
        <taxon>Viridiplantae</taxon>
        <taxon>Chlorophyta</taxon>
        <taxon>core chlorophytes</taxon>
        <taxon>Chlorophyceae</taxon>
        <taxon>CS clade</taxon>
        <taxon>Sphaeropleales</taxon>
        <taxon>Scenedesmaceae</taxon>
        <taxon>Tetradesmus</taxon>
    </lineage>
</organism>
<dbReference type="Pfam" id="PF14008">
    <property type="entry name" value="Metallophos_C"/>
    <property type="match status" value="1"/>
</dbReference>
<accession>A0A383V8H2</accession>
<dbReference type="Proteomes" id="UP000256970">
    <property type="component" value="Unassembled WGS sequence"/>
</dbReference>
<reference evidence="3 4" key="1">
    <citation type="submission" date="2016-10" db="EMBL/GenBank/DDBJ databases">
        <authorList>
            <person name="Cai Z."/>
        </authorList>
    </citation>
    <scope>NUCLEOTIDE SEQUENCE [LARGE SCALE GENOMIC DNA]</scope>
</reference>
<evidence type="ECO:0000256" key="1">
    <source>
        <dbReference type="ARBA" id="ARBA00022729"/>
    </source>
</evidence>
<gene>
    <name evidence="3" type="ORF">BQ4739_LOCUS1776</name>
</gene>